<dbReference type="GO" id="GO:0003735">
    <property type="term" value="F:structural constituent of ribosome"/>
    <property type="evidence" value="ECO:0007669"/>
    <property type="project" value="InterPro"/>
</dbReference>
<dbReference type="InterPro" id="IPR022803">
    <property type="entry name" value="Ribosomal_uL5_dom_sf"/>
</dbReference>
<feature type="compositionally biased region" description="Low complexity" evidence="5">
    <location>
        <begin position="1"/>
        <end position="17"/>
    </location>
</feature>
<dbReference type="GO" id="GO:0005840">
    <property type="term" value="C:ribosome"/>
    <property type="evidence" value="ECO:0007669"/>
    <property type="project" value="UniProtKB-KW"/>
</dbReference>
<dbReference type="AlphaFoldDB" id="A0A1Y2IAI7"/>
<dbReference type="FunFam" id="3.30.1440.10:FF:000002">
    <property type="entry name" value="60S ribosomal protein L11"/>
    <property type="match status" value="1"/>
</dbReference>
<evidence type="ECO:0000256" key="5">
    <source>
        <dbReference type="SAM" id="MobiDB-lite"/>
    </source>
</evidence>
<reference evidence="8 9" key="1">
    <citation type="journal article" date="2015" name="Biotechnol. Biofuels">
        <title>Enhanced degradation of softwood versus hardwood by the white-rot fungus Pycnoporus coccineus.</title>
        <authorList>
            <person name="Couturier M."/>
            <person name="Navarro D."/>
            <person name="Chevret D."/>
            <person name="Henrissat B."/>
            <person name="Piumi F."/>
            <person name="Ruiz-Duenas F.J."/>
            <person name="Martinez A.T."/>
            <person name="Grigoriev I.V."/>
            <person name="Riley R."/>
            <person name="Lipzen A."/>
            <person name="Berrin J.G."/>
            <person name="Master E.R."/>
            <person name="Rosso M.N."/>
        </authorList>
    </citation>
    <scope>NUCLEOTIDE SEQUENCE [LARGE SCALE GENOMIC DNA]</scope>
    <source>
        <strain evidence="8 9">BRFM310</strain>
    </source>
</reference>
<proteinExistence type="inferred from homology"/>
<evidence type="ECO:0000256" key="4">
    <source>
        <dbReference type="ARBA" id="ARBA00023274"/>
    </source>
</evidence>
<dbReference type="Proteomes" id="UP000193067">
    <property type="component" value="Unassembled WGS sequence"/>
</dbReference>
<comment type="function">
    <text evidence="1">Component of the ribosome, a large ribonucleoprotein complex responsible for the synthesis of proteins in the cell. The small ribosomal subunit (SSU) binds messenger RNAs (mRNAs) and translates the encoded message by selecting cognate aminoacyl-transfer RNA (tRNA) molecules. The large subunit (LSU) contains the ribosomal catalytic site termed the peptidyl transferase center (PTC), which catalyzes the formation of peptide bonds, thereby polymerizing the amino acids delivered by tRNAs into a polypeptide chain. The nascent polypeptides leave the ribosome through a tunnel in the LSU and interact with protein factors that function in enzymatic processing, targeting, and the membrane insertion of nascent chains at the exit of the ribosomal tunnel.</text>
</comment>
<dbReference type="PROSITE" id="PS00358">
    <property type="entry name" value="RIBOSOMAL_L5"/>
    <property type="match status" value="1"/>
</dbReference>
<keyword evidence="9" id="KW-1185">Reference proteome</keyword>
<dbReference type="EMBL" id="KZ084151">
    <property type="protein sequence ID" value="OSC97442.1"/>
    <property type="molecule type" value="Genomic_DNA"/>
</dbReference>
<dbReference type="Gene3D" id="3.30.1440.10">
    <property type="match status" value="1"/>
</dbReference>
<dbReference type="InterPro" id="IPR031310">
    <property type="entry name" value="Ribosomal_uL5_N"/>
</dbReference>
<feature type="compositionally biased region" description="Pro residues" evidence="5">
    <location>
        <begin position="320"/>
        <end position="329"/>
    </location>
</feature>
<dbReference type="STRING" id="1353009.A0A1Y2IAI7"/>
<keyword evidence="4" id="KW-0687">Ribonucleoprotein</keyword>
<dbReference type="InterPro" id="IPR020929">
    <property type="entry name" value="Ribosomal_uL5_CS"/>
</dbReference>
<dbReference type="SUPFAM" id="SSF55282">
    <property type="entry name" value="RL5-like"/>
    <property type="match status" value="1"/>
</dbReference>
<feature type="domain" description="Large ribosomal subunit protein uL5 C-terminal" evidence="7">
    <location>
        <begin position="650"/>
        <end position="728"/>
    </location>
</feature>
<dbReference type="NCBIfam" id="NF003258">
    <property type="entry name" value="PRK04219.1"/>
    <property type="match status" value="1"/>
</dbReference>
<dbReference type="InterPro" id="IPR031309">
    <property type="entry name" value="Ribosomal_uL5_C"/>
</dbReference>
<dbReference type="InterPro" id="IPR057266">
    <property type="entry name" value="Ribosomal_uL5_euk/arc-type"/>
</dbReference>
<dbReference type="GO" id="GO:0006412">
    <property type="term" value="P:translation"/>
    <property type="evidence" value="ECO:0007669"/>
    <property type="project" value="InterPro"/>
</dbReference>
<feature type="region of interest" description="Disordered" evidence="5">
    <location>
        <begin position="1"/>
        <end position="59"/>
    </location>
</feature>
<dbReference type="Pfam" id="PF00673">
    <property type="entry name" value="Ribosomal_L5_C"/>
    <property type="match status" value="1"/>
</dbReference>
<protein>
    <recommendedName>
        <fullName evidence="10">60S ribosomal protein L11</fullName>
    </recommendedName>
</protein>
<feature type="compositionally biased region" description="Basic and acidic residues" evidence="5">
    <location>
        <begin position="575"/>
        <end position="586"/>
    </location>
</feature>
<feature type="compositionally biased region" description="Pro residues" evidence="5">
    <location>
        <begin position="364"/>
        <end position="373"/>
    </location>
</feature>
<organism evidence="8 9">
    <name type="scientific">Trametes coccinea (strain BRFM310)</name>
    <name type="common">Pycnoporus coccineus</name>
    <dbReference type="NCBI Taxonomy" id="1353009"/>
    <lineage>
        <taxon>Eukaryota</taxon>
        <taxon>Fungi</taxon>
        <taxon>Dikarya</taxon>
        <taxon>Basidiomycota</taxon>
        <taxon>Agaricomycotina</taxon>
        <taxon>Agaricomycetes</taxon>
        <taxon>Polyporales</taxon>
        <taxon>Polyporaceae</taxon>
        <taxon>Trametes</taxon>
    </lineage>
</organism>
<evidence type="ECO:0000313" key="8">
    <source>
        <dbReference type="EMBL" id="OSC97442.1"/>
    </source>
</evidence>
<comment type="similarity">
    <text evidence="2">Belongs to the universal ribosomal protein uL5 family.</text>
</comment>
<feature type="domain" description="Large ribosomal subunit protein uL5 N-terminal" evidence="6">
    <location>
        <begin position="593"/>
        <end position="646"/>
    </location>
</feature>
<feature type="region of interest" description="Disordered" evidence="5">
    <location>
        <begin position="573"/>
        <end position="593"/>
    </location>
</feature>
<dbReference type="InterPro" id="IPR002132">
    <property type="entry name" value="Ribosomal_uL5"/>
</dbReference>
<evidence type="ECO:0008006" key="10">
    <source>
        <dbReference type="Google" id="ProtNLM"/>
    </source>
</evidence>
<sequence>MYTLRPTSFFRPSSRPTSPVPTPRPDAPVTAERTARPLSKLSLSTFRKPSPSPAAGLTPSNTVVQDGSFMEVLSLKLSEAVSKALAQPTGPAAPGELLGGRRPIPPGRGRALGALIVSEVNASRENPHLYRAVIRTLQRPLSVLLTNLSTNLIPLLSSSAFHSPAAPTPQEPQPTATQLHAVALATFAGELLESFDEIGLGIEVDTRTENLKGIREGLVSIVKRVIEPLINGMKNELMPVIDALETVPPPPPATTGAAVKTTAASKTQVHHPAITTLQTLIPLYARALSRYVASAYAESALASLVISLVWRGLVALAHRPAPPTTPPASPSMNTATLKPKETKKSSTTPPATPPASRFTLKLPPSRPPTPPSPNLRGPTVAADARALFNLLSQLPKPSQDKEQTRLAREVVDEAFDGLSSFVALLESIQLHATPARPVAPGASPKAPLAELEADLELLTADLPIVIALPVLMRTFLPGERTVHGLLGLSEAEYRKGCLGGFGRAEECGIAVGQRVLDVLRADPAVRAQEGADGFLRWLERELVAARAERERGEGEGEPPAVQCGILAIIDDPDDSDKTNAADKMAEQKTAPTNPMKELRIDKLVINISVGESGDRLTRASKVLEQLTGQTPVTSKARYTVRQFGIRRNEKIAVHVTIRGPKAEEILERGLKVKEYELVRKNFSETGNFGFGIQEHIDLGARYDPTIGIFGMDFYVVMGRPGARVARRKQKKARVGFSHRIKKEDTMAWFKQRFDGIILAK</sequence>
<dbReference type="GO" id="GO:1990904">
    <property type="term" value="C:ribonucleoprotein complex"/>
    <property type="evidence" value="ECO:0007669"/>
    <property type="project" value="UniProtKB-KW"/>
</dbReference>
<evidence type="ECO:0000256" key="1">
    <source>
        <dbReference type="ARBA" id="ARBA00004021"/>
    </source>
</evidence>
<accession>A0A1Y2IAI7</accession>
<dbReference type="Pfam" id="PF00281">
    <property type="entry name" value="Ribosomal_L5"/>
    <property type="match status" value="1"/>
</dbReference>
<evidence type="ECO:0000259" key="7">
    <source>
        <dbReference type="Pfam" id="PF00673"/>
    </source>
</evidence>
<evidence type="ECO:0000313" key="9">
    <source>
        <dbReference type="Proteomes" id="UP000193067"/>
    </source>
</evidence>
<dbReference type="OrthoDB" id="1734943at2759"/>
<feature type="region of interest" description="Disordered" evidence="5">
    <location>
        <begin position="320"/>
        <end position="378"/>
    </location>
</feature>
<dbReference type="PANTHER" id="PTHR11994">
    <property type="entry name" value="60S RIBOSOMAL PROTEIN L11-RELATED"/>
    <property type="match status" value="1"/>
</dbReference>
<evidence type="ECO:0000256" key="2">
    <source>
        <dbReference type="ARBA" id="ARBA00008553"/>
    </source>
</evidence>
<name>A0A1Y2IAI7_TRAC3</name>
<gene>
    <name evidence="8" type="ORF">PYCCODRAFT_1471851</name>
</gene>
<keyword evidence="3" id="KW-0689">Ribosomal protein</keyword>
<evidence type="ECO:0000256" key="3">
    <source>
        <dbReference type="ARBA" id="ARBA00022980"/>
    </source>
</evidence>
<evidence type="ECO:0000259" key="6">
    <source>
        <dbReference type="Pfam" id="PF00281"/>
    </source>
</evidence>